<dbReference type="Proteomes" id="UP001501788">
    <property type="component" value="Unassembled WGS sequence"/>
</dbReference>
<gene>
    <name evidence="1" type="ORF">GCM10023090_05720</name>
</gene>
<name>A0ABP8KZ72_9BURK</name>
<comment type="caution">
    <text evidence="1">The sequence shown here is derived from an EMBL/GenBank/DDBJ whole genome shotgun (WGS) entry which is preliminary data.</text>
</comment>
<dbReference type="EMBL" id="BAABEX010000004">
    <property type="protein sequence ID" value="GAA4419426.1"/>
    <property type="molecule type" value="Genomic_DNA"/>
</dbReference>
<keyword evidence="2" id="KW-1185">Reference proteome</keyword>
<evidence type="ECO:0000313" key="1">
    <source>
        <dbReference type="EMBL" id="GAA4419426.1"/>
    </source>
</evidence>
<protein>
    <submittedName>
        <fullName evidence="1">Uncharacterized protein</fullName>
    </submittedName>
</protein>
<reference evidence="2" key="1">
    <citation type="journal article" date="2019" name="Int. J. Syst. Evol. Microbiol.">
        <title>The Global Catalogue of Microorganisms (GCM) 10K type strain sequencing project: providing services to taxonomists for standard genome sequencing and annotation.</title>
        <authorList>
            <consortium name="The Broad Institute Genomics Platform"/>
            <consortium name="The Broad Institute Genome Sequencing Center for Infectious Disease"/>
            <person name="Wu L."/>
            <person name="Ma J."/>
        </authorList>
    </citation>
    <scope>NUCLEOTIDE SEQUENCE [LARGE SCALE GENOMIC DNA]</scope>
    <source>
        <strain evidence="2">JCM 31890</strain>
    </source>
</reference>
<accession>A0ABP8KZ72</accession>
<sequence>MSPRRLGGAWQWVGPLCALMSALGWTLPAVAGSPSESHVARPGLFFAWLVPQGDPVVVRFDDPALLRQLVQHCNAGKSVVALQTGIRYPCTAEAFKTPTGDTDAQTAGITVLAPARQSDRWEHALFSLAPPATPRWDVRPLKPDARTALQAYLQAQPQRFAWLQPTLQWSAAVAVRQPGAEAARETLVVPGRTVRKPEVFYQAQRHHVFVRDQGTHAYLGEVPGTPGSYVDVDGSDLPGLVVSEGCDGWCISLWSLRGGLRPIGRFGGH</sequence>
<evidence type="ECO:0000313" key="2">
    <source>
        <dbReference type="Proteomes" id="UP001501788"/>
    </source>
</evidence>
<proteinExistence type="predicted"/>
<organism evidence="1 2">
    <name type="scientific">Acidovorax lacteus</name>
    <dbReference type="NCBI Taxonomy" id="1924988"/>
    <lineage>
        <taxon>Bacteria</taxon>
        <taxon>Pseudomonadati</taxon>
        <taxon>Pseudomonadota</taxon>
        <taxon>Betaproteobacteria</taxon>
        <taxon>Burkholderiales</taxon>
        <taxon>Comamonadaceae</taxon>
        <taxon>Acidovorax</taxon>
    </lineage>
</organism>